<dbReference type="EMBL" id="JALLPJ020000131">
    <property type="protein sequence ID" value="KAL3801586.1"/>
    <property type="molecule type" value="Genomic_DNA"/>
</dbReference>
<evidence type="ECO:0000313" key="4">
    <source>
        <dbReference type="Proteomes" id="UP001530400"/>
    </source>
</evidence>
<feature type="transmembrane region" description="Helical" evidence="1">
    <location>
        <begin position="69"/>
        <end position="87"/>
    </location>
</feature>
<keyword evidence="1" id="KW-1133">Transmembrane helix</keyword>
<organism evidence="3 4">
    <name type="scientific">Cyclotella atomus</name>
    <dbReference type="NCBI Taxonomy" id="382360"/>
    <lineage>
        <taxon>Eukaryota</taxon>
        <taxon>Sar</taxon>
        <taxon>Stramenopiles</taxon>
        <taxon>Ochrophyta</taxon>
        <taxon>Bacillariophyta</taxon>
        <taxon>Coscinodiscophyceae</taxon>
        <taxon>Thalassiosirophycidae</taxon>
        <taxon>Stephanodiscales</taxon>
        <taxon>Stephanodiscaceae</taxon>
        <taxon>Cyclotella</taxon>
    </lineage>
</organism>
<keyword evidence="1" id="KW-0812">Transmembrane</keyword>
<proteinExistence type="predicted"/>
<keyword evidence="4" id="KW-1185">Reference proteome</keyword>
<protein>
    <submittedName>
        <fullName evidence="3">Uncharacterized protein</fullName>
    </submittedName>
</protein>
<dbReference type="Proteomes" id="UP001530400">
    <property type="component" value="Unassembled WGS sequence"/>
</dbReference>
<name>A0ABD3QNT3_9STRA</name>
<feature type="chain" id="PRO_5044749205" evidence="2">
    <location>
        <begin position="36"/>
        <end position="326"/>
    </location>
</feature>
<gene>
    <name evidence="3" type="ORF">ACHAWO_001391</name>
</gene>
<comment type="caution">
    <text evidence="3">The sequence shown here is derived from an EMBL/GenBank/DDBJ whole genome shotgun (WGS) entry which is preliminary data.</text>
</comment>
<feature type="signal peptide" evidence="2">
    <location>
        <begin position="1"/>
        <end position="35"/>
    </location>
</feature>
<keyword evidence="1" id="KW-0472">Membrane</keyword>
<evidence type="ECO:0000256" key="2">
    <source>
        <dbReference type="SAM" id="SignalP"/>
    </source>
</evidence>
<evidence type="ECO:0000256" key="1">
    <source>
        <dbReference type="SAM" id="Phobius"/>
    </source>
</evidence>
<dbReference type="AlphaFoldDB" id="A0ABD3QNT3"/>
<sequence>MAAWMSQSRTNRTMTASNTRRTALLVLLLVTAACADPSLGYERRSLTRTGSNINETYEHNSEGHTLRTALYGCLAAVGTLAGLMYLVDKDLFNSTCSCTNKCASIKCASIKCAPIKCNLSFLKRRKEDVENDLTEDQYVNYAFAKKTIGINQTNPDEPQQRKSWLNFTCEKPQISQDEEEINTDYITAETKQYLKEQQQSKSWSRKLMPFLFKTKQYDENDKYKERFPNPTELDEVSEDEETIVSVLSHQMEEVRLRLFWKPTKDYDENDKYAVTVKDSDVEEPVPDMSSPYAHAKAVPMCPWEVEEIKPKTSSYESSDSTVVPYK</sequence>
<keyword evidence="2" id="KW-0732">Signal</keyword>
<evidence type="ECO:0000313" key="3">
    <source>
        <dbReference type="EMBL" id="KAL3801586.1"/>
    </source>
</evidence>
<reference evidence="3 4" key="1">
    <citation type="submission" date="2024-10" db="EMBL/GenBank/DDBJ databases">
        <title>Updated reference genomes for cyclostephanoid diatoms.</title>
        <authorList>
            <person name="Roberts W.R."/>
            <person name="Alverson A.J."/>
        </authorList>
    </citation>
    <scope>NUCLEOTIDE SEQUENCE [LARGE SCALE GENOMIC DNA]</scope>
    <source>
        <strain evidence="3 4">AJA010-31</strain>
    </source>
</reference>
<accession>A0ABD3QNT3</accession>